<keyword evidence="3" id="KW-1185">Reference proteome</keyword>
<organism evidence="2 3">
    <name type="scientific">Leucobacter exalbidus</name>
    <dbReference type="NCBI Taxonomy" id="662960"/>
    <lineage>
        <taxon>Bacteria</taxon>
        <taxon>Bacillati</taxon>
        <taxon>Actinomycetota</taxon>
        <taxon>Actinomycetes</taxon>
        <taxon>Micrococcales</taxon>
        <taxon>Microbacteriaceae</taxon>
        <taxon>Leucobacter</taxon>
    </lineage>
</organism>
<dbReference type="EMBL" id="JAFIDA010000001">
    <property type="protein sequence ID" value="MBP1325382.1"/>
    <property type="molecule type" value="Genomic_DNA"/>
</dbReference>
<evidence type="ECO:0000313" key="3">
    <source>
        <dbReference type="Proteomes" id="UP000675163"/>
    </source>
</evidence>
<dbReference type="InterPro" id="IPR037883">
    <property type="entry name" value="Knr4/Smi1-like_sf"/>
</dbReference>
<reference evidence="2" key="1">
    <citation type="submission" date="2021-02" db="EMBL/GenBank/DDBJ databases">
        <title>Sequencing the genomes of 1000 actinobacteria strains.</title>
        <authorList>
            <person name="Klenk H.-P."/>
        </authorList>
    </citation>
    <scope>NUCLEOTIDE SEQUENCE</scope>
    <source>
        <strain evidence="2">DSM 22850</strain>
    </source>
</reference>
<dbReference type="InterPro" id="IPR018958">
    <property type="entry name" value="Knr4/Smi1-like_dom"/>
</dbReference>
<dbReference type="SUPFAM" id="SSF160631">
    <property type="entry name" value="SMI1/KNR4-like"/>
    <property type="match status" value="1"/>
</dbReference>
<accession>A0A940T2S1</accession>
<proteinExistence type="predicted"/>
<gene>
    <name evidence="2" type="ORF">JOF28_000614</name>
</gene>
<comment type="caution">
    <text evidence="2">The sequence shown here is derived from an EMBL/GenBank/DDBJ whole genome shotgun (WGS) entry which is preliminary data.</text>
</comment>
<dbReference type="Gene3D" id="3.40.1580.10">
    <property type="entry name" value="SMI1/KNR4-like"/>
    <property type="match status" value="1"/>
</dbReference>
<feature type="domain" description="Knr4/Smi1-like" evidence="1">
    <location>
        <begin position="39"/>
        <end position="159"/>
    </location>
</feature>
<dbReference type="Pfam" id="PF09346">
    <property type="entry name" value="SMI1_KNR4"/>
    <property type="match status" value="1"/>
</dbReference>
<name>A0A940T2S1_9MICO</name>
<dbReference type="RefSeq" id="WP_209704415.1">
    <property type="nucleotide sequence ID" value="NZ_JAFIDA010000001.1"/>
</dbReference>
<evidence type="ECO:0000313" key="2">
    <source>
        <dbReference type="EMBL" id="MBP1325382.1"/>
    </source>
</evidence>
<protein>
    <recommendedName>
        <fullName evidence="1">Knr4/Smi1-like domain-containing protein</fullName>
    </recommendedName>
</protein>
<dbReference type="Proteomes" id="UP000675163">
    <property type="component" value="Unassembled WGS sequence"/>
</dbReference>
<sequence length="181" mass="20563">MILIEDWRPPIVEMVMTKQNLAAWDPNELFPNHLPEVAATEELIHQVEQALTVRLDKEHRGFLGFADGWNCFHQEVTLLGTTGLVAGDLRDTAFEAFEYAPEFLEELGRSTEELLPIAASNEQGDVFVMLIEDGVVAPKVFWIAEGELIDTFDSFGQYFVSMIEYTKRRIAKMQVEVRAAE</sequence>
<evidence type="ECO:0000259" key="1">
    <source>
        <dbReference type="Pfam" id="PF09346"/>
    </source>
</evidence>
<dbReference type="AlphaFoldDB" id="A0A940T2S1"/>